<dbReference type="OMA" id="YKNNDFR"/>
<evidence type="ECO:0000313" key="1">
    <source>
        <dbReference type="EMBL" id="ABK21500.1"/>
    </source>
</evidence>
<proteinExistence type="evidence at transcript level"/>
<accession>A9NLI9</accession>
<dbReference type="AlphaFoldDB" id="A9NLI9"/>
<dbReference type="EMBL" id="EF082124">
    <property type="protein sequence ID" value="ABK21500.1"/>
    <property type="molecule type" value="mRNA"/>
</dbReference>
<organism evidence="1">
    <name type="scientific">Picea sitchensis</name>
    <name type="common">Sitka spruce</name>
    <name type="synonym">Pinus sitchensis</name>
    <dbReference type="NCBI Taxonomy" id="3332"/>
    <lineage>
        <taxon>Eukaryota</taxon>
        <taxon>Viridiplantae</taxon>
        <taxon>Streptophyta</taxon>
        <taxon>Embryophyta</taxon>
        <taxon>Tracheophyta</taxon>
        <taxon>Spermatophyta</taxon>
        <taxon>Pinopsida</taxon>
        <taxon>Pinidae</taxon>
        <taxon>Conifers I</taxon>
        <taxon>Pinales</taxon>
        <taxon>Pinaceae</taxon>
        <taxon>Picea</taxon>
    </lineage>
</organism>
<sequence>MGNWGSQESSNCVNPKDMRFTHEDINSKFTDGVTKLEDTVADIRAGSLDPKNLGPLDVHRGQNGEIWCENNRRLWVLRRAGVRSIEVKYKNNDFRSRSLGDQTREKLRDANFLPRIRGSAA</sequence>
<name>A9NLI9_PICSI</name>
<reference evidence="1" key="1">
    <citation type="journal article" date="2008" name="BMC Genomics">
        <title>A conifer genomics resource of 200,000 spruce (Picea spp.) ESTs and 6,464 high-quality, sequence-finished full-length cDNAs for Sitka spruce (Picea sitchensis).</title>
        <authorList>
            <person name="Ralph S.G."/>
            <person name="Chun H.J."/>
            <person name="Kolosova N."/>
            <person name="Cooper D."/>
            <person name="Oddy C."/>
            <person name="Ritland C.E."/>
            <person name="Kirkpatrick R."/>
            <person name="Moore R."/>
            <person name="Barber S."/>
            <person name="Holt R.A."/>
            <person name="Jones S.J."/>
            <person name="Marra M.A."/>
            <person name="Douglas C.J."/>
            <person name="Ritland K."/>
            <person name="Bohlmann J."/>
        </authorList>
    </citation>
    <scope>NUCLEOTIDE SEQUENCE</scope>
    <source>
        <tissue evidence="1">Bark</tissue>
    </source>
</reference>
<protein>
    <submittedName>
        <fullName evidence="1">Uncharacterized protein</fullName>
    </submittedName>
</protein>